<feature type="chain" id="PRO_5013154144" evidence="1">
    <location>
        <begin position="24"/>
        <end position="135"/>
    </location>
</feature>
<accession>A0A1K1SHR7</accession>
<keyword evidence="1" id="KW-0732">Signal</keyword>
<dbReference type="EMBL" id="FPJG01000006">
    <property type="protein sequence ID" value="SFW83684.1"/>
    <property type="molecule type" value="Genomic_DNA"/>
</dbReference>
<dbReference type="STRING" id="546364.SAMN04489730_5694"/>
<dbReference type="OrthoDB" id="3629964at2"/>
<name>A0A1K1SHR7_9PSEU</name>
<dbReference type="AlphaFoldDB" id="A0A1K1SHR7"/>
<organism evidence="2 3">
    <name type="scientific">Amycolatopsis australiensis</name>
    <dbReference type="NCBI Taxonomy" id="546364"/>
    <lineage>
        <taxon>Bacteria</taxon>
        <taxon>Bacillati</taxon>
        <taxon>Actinomycetota</taxon>
        <taxon>Actinomycetes</taxon>
        <taxon>Pseudonocardiales</taxon>
        <taxon>Pseudonocardiaceae</taxon>
        <taxon>Amycolatopsis</taxon>
    </lineage>
</organism>
<reference evidence="3" key="1">
    <citation type="submission" date="2016-11" db="EMBL/GenBank/DDBJ databases">
        <authorList>
            <person name="Varghese N."/>
            <person name="Submissions S."/>
        </authorList>
    </citation>
    <scope>NUCLEOTIDE SEQUENCE [LARGE SCALE GENOMIC DNA]</scope>
    <source>
        <strain evidence="3">DSM 44671</strain>
    </source>
</reference>
<gene>
    <name evidence="2" type="ORF">SAMN04489730_5694</name>
</gene>
<sequence length="135" mass="13528">MKTALRAGLVAILATALAAPAGAATVKQVTNTCHAGAFTGELTLRYETTAGYHHPLGASTVSGPYIGGSGTQLLRISYSDGGPTHMVYSRTSPVTDGEHQETLPAGPAIPVTARGTASAKFDSGTASCTAAVPIS</sequence>
<keyword evidence="3" id="KW-1185">Reference proteome</keyword>
<protein>
    <submittedName>
        <fullName evidence="2">Uncharacterized protein</fullName>
    </submittedName>
</protein>
<evidence type="ECO:0000313" key="3">
    <source>
        <dbReference type="Proteomes" id="UP000182740"/>
    </source>
</evidence>
<proteinExistence type="predicted"/>
<dbReference type="Proteomes" id="UP000182740">
    <property type="component" value="Unassembled WGS sequence"/>
</dbReference>
<evidence type="ECO:0000256" key="1">
    <source>
        <dbReference type="SAM" id="SignalP"/>
    </source>
</evidence>
<feature type="signal peptide" evidence="1">
    <location>
        <begin position="1"/>
        <end position="23"/>
    </location>
</feature>
<dbReference type="RefSeq" id="WP_072482222.1">
    <property type="nucleotide sequence ID" value="NZ_FPJG01000006.1"/>
</dbReference>
<evidence type="ECO:0000313" key="2">
    <source>
        <dbReference type="EMBL" id="SFW83684.1"/>
    </source>
</evidence>